<dbReference type="InterPro" id="IPR058625">
    <property type="entry name" value="MdtA-like_BSH"/>
</dbReference>
<gene>
    <name evidence="4" type="ORF">ED312_02985</name>
</gene>
<dbReference type="GO" id="GO:0005886">
    <property type="term" value="C:plasma membrane"/>
    <property type="evidence" value="ECO:0007669"/>
    <property type="project" value="TreeGrafter"/>
</dbReference>
<sequence length="375" mass="40289">MRTKTILKYMVAIAGIVPFLTSCNGGQPQGQQAMAMPFPTVKAGKKDVMAYKRFPASIEGVVSSDVRAKVSGYIQDVLVDEGENVRKGQVLFRLETLSLSQDAEAAKAQVDVAQVEVDKLVPLVEKGIISQIQLQTAKAGLAQAKSNYNSITANIGYATIKSPVDGVVGSIPFRKGALVSATDATPLTNVSSIDQVYAFFSMNEKDFISFTRSVEGKTLDDKAKNMPKVKLLLADGSEYEEEGTIETITGQIDPQTGTVSFRATFPNPTGLLRNGSSGTILVPEQYDDALVIPALSTFEQQGKKFVYIVADNDSIYSRSVESVAEVDNLLVISDGIKENEEILGKGVGKARPGMKIAPQPTSIDSIVNSFNTVFK</sequence>
<dbReference type="EMBL" id="RJTM01000013">
    <property type="protein sequence ID" value="RNL92991.1"/>
    <property type="molecule type" value="Genomic_DNA"/>
</dbReference>
<evidence type="ECO:0000313" key="5">
    <source>
        <dbReference type="Proteomes" id="UP000267469"/>
    </source>
</evidence>
<dbReference type="RefSeq" id="WP_123214523.1">
    <property type="nucleotide sequence ID" value="NZ_RJTM01000013.1"/>
</dbReference>
<dbReference type="SUPFAM" id="SSF111369">
    <property type="entry name" value="HlyD-like secretion proteins"/>
    <property type="match status" value="1"/>
</dbReference>
<dbReference type="Pfam" id="PF25917">
    <property type="entry name" value="BSH_RND"/>
    <property type="match status" value="1"/>
</dbReference>
<feature type="domain" description="Multidrug resistance protein MdtA-like barrel-sandwich hybrid" evidence="2">
    <location>
        <begin position="65"/>
        <end position="187"/>
    </location>
</feature>
<dbReference type="PROSITE" id="PS51257">
    <property type="entry name" value="PROKAR_LIPOPROTEIN"/>
    <property type="match status" value="1"/>
</dbReference>
<dbReference type="Gene3D" id="2.40.420.20">
    <property type="match status" value="1"/>
</dbReference>
<proteinExistence type="inferred from homology"/>
<dbReference type="InterPro" id="IPR006143">
    <property type="entry name" value="RND_pump_MFP"/>
</dbReference>
<keyword evidence="5" id="KW-1185">Reference proteome</keyword>
<dbReference type="AlphaFoldDB" id="A0A3N0EYT2"/>
<dbReference type="Proteomes" id="UP000267469">
    <property type="component" value="Unassembled WGS sequence"/>
</dbReference>
<feature type="domain" description="Multidrug resistance protein MdtA-like beta-barrel" evidence="3">
    <location>
        <begin position="197"/>
        <end position="275"/>
    </location>
</feature>
<dbReference type="PANTHER" id="PTHR30158:SF23">
    <property type="entry name" value="MULTIDRUG RESISTANCE PROTEIN MEXA"/>
    <property type="match status" value="1"/>
</dbReference>
<dbReference type="GO" id="GO:0046677">
    <property type="term" value="P:response to antibiotic"/>
    <property type="evidence" value="ECO:0007669"/>
    <property type="project" value="TreeGrafter"/>
</dbReference>
<comment type="caution">
    <text evidence="4">The sequence shown here is derived from an EMBL/GenBank/DDBJ whole genome shotgun (WGS) entry which is preliminary data.</text>
</comment>
<name>A0A3N0EYT2_SINP1</name>
<dbReference type="Gene3D" id="2.40.50.100">
    <property type="match status" value="1"/>
</dbReference>
<dbReference type="NCBIfam" id="TIGR01730">
    <property type="entry name" value="RND_mfp"/>
    <property type="match status" value="1"/>
</dbReference>
<reference evidence="4 5" key="1">
    <citation type="submission" date="2018-10" db="EMBL/GenBank/DDBJ databases">
        <title>Sinomicrobium pectinilyticum sp. nov., a pectinase-producing bacterium isolated from alkaline and saline soil, and emended description of the genus Sinomicrobium.</title>
        <authorList>
            <person name="Cheng B."/>
            <person name="Li C."/>
            <person name="Lai Q."/>
            <person name="Du M."/>
            <person name="Shao Z."/>
            <person name="Xu P."/>
            <person name="Yang C."/>
        </authorList>
    </citation>
    <scope>NUCLEOTIDE SEQUENCE [LARGE SCALE GENOMIC DNA]</scope>
    <source>
        <strain evidence="4 5">5DNS001</strain>
    </source>
</reference>
<dbReference type="Gene3D" id="2.40.30.170">
    <property type="match status" value="1"/>
</dbReference>
<accession>A0A3N0EYT2</accession>
<evidence type="ECO:0000259" key="3">
    <source>
        <dbReference type="Pfam" id="PF25944"/>
    </source>
</evidence>
<dbReference type="InterPro" id="IPR058626">
    <property type="entry name" value="MdtA-like_b-barrel"/>
</dbReference>
<comment type="similarity">
    <text evidence="1">Belongs to the membrane fusion protein (MFP) (TC 8.A.1) family.</text>
</comment>
<dbReference type="GO" id="GO:0022857">
    <property type="term" value="F:transmembrane transporter activity"/>
    <property type="evidence" value="ECO:0007669"/>
    <property type="project" value="InterPro"/>
</dbReference>
<organism evidence="4 5">
    <name type="scientific">Sinomicrobium pectinilyticum</name>
    <dbReference type="NCBI Taxonomy" id="1084421"/>
    <lineage>
        <taxon>Bacteria</taxon>
        <taxon>Pseudomonadati</taxon>
        <taxon>Bacteroidota</taxon>
        <taxon>Flavobacteriia</taxon>
        <taxon>Flavobacteriales</taxon>
        <taxon>Flavobacteriaceae</taxon>
        <taxon>Sinomicrobium</taxon>
    </lineage>
</organism>
<protein>
    <submittedName>
        <fullName evidence="4">Efflux RND transporter periplasmic adaptor subunit</fullName>
    </submittedName>
</protein>
<dbReference type="OrthoDB" id="9801814at2"/>
<evidence type="ECO:0000313" key="4">
    <source>
        <dbReference type="EMBL" id="RNL92991.1"/>
    </source>
</evidence>
<dbReference type="PRINTS" id="PR01490">
    <property type="entry name" value="RTXTOXIND"/>
</dbReference>
<evidence type="ECO:0000259" key="2">
    <source>
        <dbReference type="Pfam" id="PF25917"/>
    </source>
</evidence>
<dbReference type="Gene3D" id="1.10.287.470">
    <property type="entry name" value="Helix hairpin bin"/>
    <property type="match status" value="1"/>
</dbReference>
<evidence type="ECO:0000256" key="1">
    <source>
        <dbReference type="ARBA" id="ARBA00009477"/>
    </source>
</evidence>
<dbReference type="PANTHER" id="PTHR30158">
    <property type="entry name" value="ACRA/E-RELATED COMPONENT OF DRUG EFFLUX TRANSPORTER"/>
    <property type="match status" value="1"/>
</dbReference>
<dbReference type="Pfam" id="PF25944">
    <property type="entry name" value="Beta-barrel_RND"/>
    <property type="match status" value="1"/>
</dbReference>
<dbReference type="GO" id="GO:0030313">
    <property type="term" value="C:cell envelope"/>
    <property type="evidence" value="ECO:0007669"/>
    <property type="project" value="UniProtKB-SubCell"/>
</dbReference>